<feature type="compositionally biased region" description="Polar residues" evidence="7">
    <location>
        <begin position="1123"/>
        <end position="1139"/>
    </location>
</feature>
<dbReference type="GO" id="GO:0000981">
    <property type="term" value="F:DNA-binding transcription factor activity, RNA polymerase II-specific"/>
    <property type="evidence" value="ECO:0007669"/>
    <property type="project" value="InterPro"/>
</dbReference>
<protein>
    <recommendedName>
        <fullName evidence="8">Homeobox domain-containing protein</fullName>
    </recommendedName>
</protein>
<feature type="compositionally biased region" description="Polar residues" evidence="7">
    <location>
        <begin position="751"/>
        <end position="769"/>
    </location>
</feature>
<evidence type="ECO:0000313" key="10">
    <source>
        <dbReference type="Proteomes" id="UP000030746"/>
    </source>
</evidence>
<feature type="region of interest" description="Disordered" evidence="7">
    <location>
        <begin position="1045"/>
        <end position="1197"/>
    </location>
</feature>
<keyword evidence="4 5" id="KW-0539">Nucleus</keyword>
<name>V4B2G8_LOTGI</name>
<dbReference type="AlphaFoldDB" id="V4B2G8"/>
<organism evidence="9 10">
    <name type="scientific">Lottia gigantea</name>
    <name type="common">Giant owl limpet</name>
    <dbReference type="NCBI Taxonomy" id="225164"/>
    <lineage>
        <taxon>Eukaryota</taxon>
        <taxon>Metazoa</taxon>
        <taxon>Spiralia</taxon>
        <taxon>Lophotrochozoa</taxon>
        <taxon>Mollusca</taxon>
        <taxon>Gastropoda</taxon>
        <taxon>Patellogastropoda</taxon>
        <taxon>Lottioidea</taxon>
        <taxon>Lottiidae</taxon>
        <taxon>Lottia</taxon>
    </lineage>
</organism>
<feature type="compositionally biased region" description="Polar residues" evidence="7">
    <location>
        <begin position="1161"/>
        <end position="1172"/>
    </location>
</feature>
<dbReference type="GO" id="GO:0000977">
    <property type="term" value="F:RNA polymerase II transcription regulatory region sequence-specific DNA binding"/>
    <property type="evidence" value="ECO:0007669"/>
    <property type="project" value="TreeGrafter"/>
</dbReference>
<dbReference type="CDD" id="cd00086">
    <property type="entry name" value="homeodomain"/>
    <property type="match status" value="1"/>
</dbReference>
<keyword evidence="3 5" id="KW-0371">Homeobox</keyword>
<dbReference type="OrthoDB" id="6159439at2759"/>
<dbReference type="GO" id="GO:0030182">
    <property type="term" value="P:neuron differentiation"/>
    <property type="evidence" value="ECO:0007669"/>
    <property type="project" value="TreeGrafter"/>
</dbReference>
<dbReference type="PANTHER" id="PTHR24208:SF166">
    <property type="entry name" value="LIM HOMEOBOX TRANSCRIPTION FACTOR 1 ALPHA, ISOFORM B"/>
    <property type="match status" value="1"/>
</dbReference>
<feature type="region of interest" description="Disordered" evidence="7">
    <location>
        <begin position="39"/>
        <end position="73"/>
    </location>
</feature>
<comment type="subcellular location">
    <subcellularLocation>
        <location evidence="1 5 6">Nucleus</location>
    </subcellularLocation>
</comment>
<accession>V4B2G8</accession>
<feature type="compositionally biased region" description="Polar residues" evidence="7">
    <location>
        <begin position="1092"/>
        <end position="1116"/>
    </location>
</feature>
<feature type="domain" description="Homeobox" evidence="8">
    <location>
        <begin position="956"/>
        <end position="1016"/>
    </location>
</feature>
<evidence type="ECO:0000256" key="5">
    <source>
        <dbReference type="PROSITE-ProRule" id="PRU00108"/>
    </source>
</evidence>
<dbReference type="GeneID" id="20241251"/>
<feature type="region of interest" description="Disordered" evidence="7">
    <location>
        <begin position="356"/>
        <end position="437"/>
    </location>
</feature>
<reference evidence="9 10" key="1">
    <citation type="journal article" date="2013" name="Nature">
        <title>Insights into bilaterian evolution from three spiralian genomes.</title>
        <authorList>
            <person name="Simakov O."/>
            <person name="Marletaz F."/>
            <person name="Cho S.J."/>
            <person name="Edsinger-Gonzales E."/>
            <person name="Havlak P."/>
            <person name="Hellsten U."/>
            <person name="Kuo D.H."/>
            <person name="Larsson T."/>
            <person name="Lv J."/>
            <person name="Arendt D."/>
            <person name="Savage R."/>
            <person name="Osoegawa K."/>
            <person name="de Jong P."/>
            <person name="Grimwood J."/>
            <person name="Chapman J.A."/>
            <person name="Shapiro H."/>
            <person name="Aerts A."/>
            <person name="Otillar R.P."/>
            <person name="Terry A.Y."/>
            <person name="Boore J.L."/>
            <person name="Grigoriev I.V."/>
            <person name="Lindberg D.R."/>
            <person name="Seaver E.C."/>
            <person name="Weisblat D.A."/>
            <person name="Putnam N.H."/>
            <person name="Rokhsar D.S."/>
        </authorList>
    </citation>
    <scope>NUCLEOTIDE SEQUENCE [LARGE SCALE GENOMIC DNA]</scope>
</reference>
<dbReference type="InterPro" id="IPR050453">
    <property type="entry name" value="LIM_Homeobox_TF"/>
</dbReference>
<dbReference type="HOGENOM" id="CLU_263181_0_0_1"/>
<dbReference type="PROSITE" id="PS00027">
    <property type="entry name" value="HOMEOBOX_1"/>
    <property type="match status" value="1"/>
</dbReference>
<gene>
    <name evidence="9" type="ORF">LOTGIDRAFT_169884</name>
</gene>
<feature type="compositionally biased region" description="Polar residues" evidence="7">
    <location>
        <begin position="179"/>
        <end position="189"/>
    </location>
</feature>
<feature type="region of interest" description="Disordered" evidence="7">
    <location>
        <begin position="144"/>
        <end position="195"/>
    </location>
</feature>
<feature type="compositionally biased region" description="Low complexity" evidence="7">
    <location>
        <begin position="920"/>
        <end position="937"/>
    </location>
</feature>
<feature type="compositionally biased region" description="Basic and acidic residues" evidence="7">
    <location>
        <begin position="169"/>
        <end position="178"/>
    </location>
</feature>
<evidence type="ECO:0000256" key="3">
    <source>
        <dbReference type="ARBA" id="ARBA00023155"/>
    </source>
</evidence>
<feature type="region of interest" description="Disordered" evidence="7">
    <location>
        <begin position="1"/>
        <end position="20"/>
    </location>
</feature>
<feature type="compositionally biased region" description="Polar residues" evidence="7">
    <location>
        <begin position="907"/>
        <end position="919"/>
    </location>
</feature>
<dbReference type="SMART" id="SM00389">
    <property type="entry name" value="HOX"/>
    <property type="match status" value="1"/>
</dbReference>
<feature type="compositionally biased region" description="Polar residues" evidence="7">
    <location>
        <begin position="684"/>
        <end position="702"/>
    </location>
</feature>
<feature type="region of interest" description="Disordered" evidence="7">
    <location>
        <begin position="647"/>
        <end position="769"/>
    </location>
</feature>
<dbReference type="OMA" id="WPSESIS"/>
<proteinExistence type="predicted"/>
<evidence type="ECO:0000256" key="2">
    <source>
        <dbReference type="ARBA" id="ARBA00023125"/>
    </source>
</evidence>
<feature type="compositionally biased region" description="Low complexity" evidence="7">
    <location>
        <begin position="799"/>
        <end position="809"/>
    </location>
</feature>
<feature type="region of interest" description="Disordered" evidence="7">
    <location>
        <begin position="1232"/>
        <end position="1256"/>
    </location>
</feature>
<dbReference type="RefSeq" id="XP_009066753.1">
    <property type="nucleotide sequence ID" value="XM_009068505.1"/>
</dbReference>
<keyword evidence="2 5" id="KW-0238">DNA-binding</keyword>
<dbReference type="Gene3D" id="1.10.10.60">
    <property type="entry name" value="Homeodomain-like"/>
    <property type="match status" value="1"/>
</dbReference>
<feature type="compositionally biased region" description="Basic and acidic residues" evidence="7">
    <location>
        <begin position="257"/>
        <end position="267"/>
    </location>
</feature>
<feature type="compositionally biased region" description="Polar residues" evidence="7">
    <location>
        <begin position="147"/>
        <end position="167"/>
    </location>
</feature>
<dbReference type="EMBL" id="KB203855">
    <property type="protein sequence ID" value="ESO82564.1"/>
    <property type="molecule type" value="Genomic_DNA"/>
</dbReference>
<dbReference type="Pfam" id="PF00046">
    <property type="entry name" value="Homeodomain"/>
    <property type="match status" value="1"/>
</dbReference>
<feature type="compositionally biased region" description="Polar residues" evidence="7">
    <location>
        <begin position="1181"/>
        <end position="1197"/>
    </location>
</feature>
<dbReference type="Proteomes" id="UP000030746">
    <property type="component" value="Unassembled WGS sequence"/>
</dbReference>
<dbReference type="KEGG" id="lgi:LOTGIDRAFT_169884"/>
<dbReference type="PROSITE" id="PS50071">
    <property type="entry name" value="HOMEOBOX_2"/>
    <property type="match status" value="1"/>
</dbReference>
<dbReference type="InterPro" id="IPR017970">
    <property type="entry name" value="Homeobox_CS"/>
</dbReference>
<evidence type="ECO:0000256" key="7">
    <source>
        <dbReference type="SAM" id="MobiDB-lite"/>
    </source>
</evidence>
<feature type="compositionally biased region" description="Low complexity" evidence="7">
    <location>
        <begin position="1073"/>
        <end position="1091"/>
    </location>
</feature>
<feature type="compositionally biased region" description="Basic and acidic residues" evidence="7">
    <location>
        <begin position="647"/>
        <end position="664"/>
    </location>
</feature>
<dbReference type="InterPro" id="IPR009057">
    <property type="entry name" value="Homeodomain-like_sf"/>
</dbReference>
<feature type="DNA-binding region" description="Homeobox" evidence="5">
    <location>
        <begin position="958"/>
        <end position="1017"/>
    </location>
</feature>
<evidence type="ECO:0000256" key="6">
    <source>
        <dbReference type="RuleBase" id="RU000682"/>
    </source>
</evidence>
<feature type="region of interest" description="Disordered" evidence="7">
    <location>
        <begin position="227"/>
        <end position="278"/>
    </location>
</feature>
<evidence type="ECO:0000256" key="4">
    <source>
        <dbReference type="ARBA" id="ARBA00023242"/>
    </source>
</evidence>
<dbReference type="SUPFAM" id="SSF46689">
    <property type="entry name" value="Homeodomain-like"/>
    <property type="match status" value="1"/>
</dbReference>
<feature type="compositionally biased region" description="Pro residues" evidence="7">
    <location>
        <begin position="1148"/>
        <end position="1159"/>
    </location>
</feature>
<dbReference type="GO" id="GO:0005634">
    <property type="term" value="C:nucleus"/>
    <property type="evidence" value="ECO:0007669"/>
    <property type="project" value="UniProtKB-SubCell"/>
</dbReference>
<dbReference type="PANTHER" id="PTHR24208">
    <property type="entry name" value="LIM/HOMEOBOX PROTEIN LHX"/>
    <property type="match status" value="1"/>
</dbReference>
<feature type="compositionally biased region" description="Polar residues" evidence="7">
    <location>
        <begin position="726"/>
        <end position="738"/>
    </location>
</feature>
<evidence type="ECO:0000259" key="8">
    <source>
        <dbReference type="PROSITE" id="PS50071"/>
    </source>
</evidence>
<keyword evidence="10" id="KW-1185">Reference proteome</keyword>
<feature type="region of interest" description="Disordered" evidence="7">
    <location>
        <begin position="799"/>
        <end position="962"/>
    </location>
</feature>
<evidence type="ECO:0000313" key="9">
    <source>
        <dbReference type="EMBL" id="ESO82564.1"/>
    </source>
</evidence>
<dbReference type="CTD" id="20241251"/>
<feature type="compositionally biased region" description="Polar residues" evidence="7">
    <location>
        <begin position="380"/>
        <end position="392"/>
    </location>
</feature>
<sequence>MQNKDEDEAPGGTSVQSENHSWGYAPYLMGKAQAVVCPFPRQPESDNQDSNNSEELCQIRAREDMSSPEGDIQNESIIIVETKQQDESIINVTMDEGPEKLRLQDDSLLDKLESFQNYSLSQTFTLHQSFQAILSDIKQQEMLASGVETQETSGEQQQDGQTETAVESQADRSTDIKQESQMVTSQVQESKSELEYANDPKYESIVQAALMASGISQDVVSDAPINANVENTETQRNPKRKRQPSPDVRPIAIVKSESVEESTKKDNNSAPQVLPHTAYTRSIQIRSETNTVLNLTPNPPGEVTKHEIAPRPQAIIKSSPETQTSQLQSWQQFMTKYLPNQNSMPPWISVNGQPIQIQPKQGNVPRALPTESTEIKETSQIKQSSMDENNSVAVKLKPKDDRSSGNPTNQNKNLCQPTVQPKVEPINPDEQSKETSPKMIHKDMMPKITNYGVSPISESTPVLEHHKSRTKLSPLFPMLPETTPEFQRTLKRVALSASPNNLPNNSGILAESTPENHLQNARSKLSPNNFPDFSGRLSPFNDPFFFPPPAHQNRQTSPTNFRQMSPTGYFGMHQPAPAHHGMDMYYGSHNPYPPFYGSMYPNPYQNPMHHNMMYHQNSVYQQQFHHQQMPPPFGIPPYSQQNALEADDMHKKESVKTDKHHEPFGHSLNIPPFLSQSKGHKNNPESSSQHQSSQNPLKQSPHQKQKLDQSDLEISIPHGDSHHSQNPELTKTNTSQQLHHGHQFITAGKGTHQNPENESQNPESATLDSFGLNQAPVSMKLMITPPGMKKQENIAKQEFPNFNNPNFSNTEQSQEQQHPGGYPKNYSHNTMPHPNVGITRLSHQPHHGLQKPLQTSHSAGKPQGVNHGPPQIHQGPRLVNQHPHMPNNVTMSNHHMHHPYPNRPPSAYSSDIHSYSANQTNNSSHLSNTSTEELSTTSEHKETTSEEQALNCPPPNNKRKGRISYTTKQLNAMDRAFEEDPYPKPDLLDHLSDELQIPVSKLKVWFQNKRARARKRGDKPVQPPSDKFNQVYKNLMAFRKPMMMPEHSMPNYQQHPSKAHPALSAHPPVSTMSHHPGSHPSGSVQSHPPGSMTSHPSGSVTSHLPGSMTSHQSGSVPSHPPGSMTSNQSGSVPSQQPASSHPRGSVTPHPPGSVTPHPPASITSQTSFSGMHNPSAVMSHPPTSAHQTESASSRHPVSNMSYPFLSGMSHSSVSGISHSSLSGIAHPSLSGMSPTSLSAMPHPPLSGMSHTSGMSVPQCHHMSAISHASMLPIPSLPTEK</sequence>
<feature type="compositionally biased region" description="Polar residues" evidence="7">
    <location>
        <begin position="404"/>
        <end position="419"/>
    </location>
</feature>
<dbReference type="InterPro" id="IPR001356">
    <property type="entry name" value="HD"/>
</dbReference>
<evidence type="ECO:0000256" key="1">
    <source>
        <dbReference type="ARBA" id="ARBA00004123"/>
    </source>
</evidence>